<protein>
    <submittedName>
        <fullName evidence="3">Hpt domain-containing protein</fullName>
    </submittedName>
</protein>
<reference evidence="3" key="1">
    <citation type="submission" date="2024-01" db="EMBL/GenBank/DDBJ databases">
        <title>Bank of Algae and Cyanobacteria of the Azores (BACA) strain genomes.</title>
        <authorList>
            <person name="Luz R."/>
            <person name="Cordeiro R."/>
            <person name="Fonseca A."/>
            <person name="Goncalves V."/>
        </authorList>
    </citation>
    <scope>NUCLEOTIDE SEQUENCE</scope>
    <source>
        <strain evidence="3">BACA0141</strain>
    </source>
</reference>
<dbReference type="PANTHER" id="PTHR43395:SF1">
    <property type="entry name" value="CHEMOTAXIS PROTEIN CHEA"/>
    <property type="match status" value="1"/>
</dbReference>
<accession>A0AAW9PW08</accession>
<dbReference type="SUPFAM" id="SSF47226">
    <property type="entry name" value="Histidine-containing phosphotransfer domain, HPT domain"/>
    <property type="match status" value="1"/>
</dbReference>
<dbReference type="Proteomes" id="UP001333818">
    <property type="component" value="Unassembled WGS sequence"/>
</dbReference>
<dbReference type="Gene3D" id="1.10.10.1770">
    <property type="entry name" value="Gun4-like"/>
    <property type="match status" value="1"/>
</dbReference>
<sequence>MDPEKQKQITMYFIEEAKEHLQTIEAGLLDLESMLEDPETINEVFRAAHSIKGGAAMLGFTSIQHLAHILEDHFKVLRESSKISVDQELQTLFLKGFDKLQELLDLLQGPFGLTKDAGEAVVKESDPIFAQLKAHFERLLNGQTTTVPDTSIRVPETPKLDLKAMEAAFQSDIPVKLRDMLQLFKQPDSPNTRQNLQTICTQLINTGNQFKLSKWCEMIDAVRSVVSNPNNQFRVLAPIVIKEVKQAQELVLRQRPQEIAISAQLRELIPAPEVPLRSEPSVDDLSDFFAAAPSVVTAPPVEDKATKQWQNLGDRLGWRKQGAWISTAALQFSNAAPEGHLPAPIWLSAWEKPKSSQGEDLKTQYAALIAKLSDCNI</sequence>
<dbReference type="InterPro" id="IPR008207">
    <property type="entry name" value="Sig_transdc_His_kin_Hpt_dom"/>
</dbReference>
<dbReference type="PANTHER" id="PTHR43395">
    <property type="entry name" value="SENSOR HISTIDINE KINASE CHEA"/>
    <property type="match status" value="1"/>
</dbReference>
<dbReference type="PROSITE" id="PS50894">
    <property type="entry name" value="HPT"/>
    <property type="match status" value="1"/>
</dbReference>
<dbReference type="Pfam" id="PF01627">
    <property type="entry name" value="Hpt"/>
    <property type="match status" value="1"/>
</dbReference>
<dbReference type="InterPro" id="IPR037215">
    <property type="entry name" value="GUN4-like_sf"/>
</dbReference>
<dbReference type="SUPFAM" id="SSF140869">
    <property type="entry name" value="GUN4-like"/>
    <property type="match status" value="1"/>
</dbReference>
<proteinExistence type="predicted"/>
<evidence type="ECO:0000313" key="4">
    <source>
        <dbReference type="Proteomes" id="UP001333818"/>
    </source>
</evidence>
<dbReference type="InterPro" id="IPR051315">
    <property type="entry name" value="Bact_Chemotaxis_CheA"/>
</dbReference>
<organism evidence="3 4">
    <name type="scientific">Tumidithrix elongata BACA0141</name>
    <dbReference type="NCBI Taxonomy" id="2716417"/>
    <lineage>
        <taxon>Bacteria</taxon>
        <taxon>Bacillati</taxon>
        <taxon>Cyanobacteriota</taxon>
        <taxon>Cyanophyceae</taxon>
        <taxon>Pseudanabaenales</taxon>
        <taxon>Pseudanabaenaceae</taxon>
        <taxon>Tumidithrix</taxon>
        <taxon>Tumidithrix elongata</taxon>
    </lineage>
</organism>
<gene>
    <name evidence="3" type="ORF">V2H45_10380</name>
</gene>
<dbReference type="GO" id="GO:0000160">
    <property type="term" value="P:phosphorelay signal transduction system"/>
    <property type="evidence" value="ECO:0007669"/>
    <property type="project" value="InterPro"/>
</dbReference>
<dbReference type="AlphaFoldDB" id="A0AAW9PW08"/>
<keyword evidence="4" id="KW-1185">Reference proteome</keyword>
<comment type="caution">
    <text evidence="3">The sequence shown here is derived from an EMBL/GenBank/DDBJ whole genome shotgun (WGS) entry which is preliminary data.</text>
</comment>
<evidence type="ECO:0000256" key="1">
    <source>
        <dbReference type="PROSITE-ProRule" id="PRU00110"/>
    </source>
</evidence>
<name>A0AAW9PW08_9CYAN</name>
<dbReference type="RefSeq" id="WP_330483580.1">
    <property type="nucleotide sequence ID" value="NZ_JAZBJZ010000034.1"/>
</dbReference>
<keyword evidence="1" id="KW-0597">Phosphoprotein</keyword>
<dbReference type="InterPro" id="IPR036641">
    <property type="entry name" value="HPT_dom_sf"/>
</dbReference>
<dbReference type="SMART" id="SM00073">
    <property type="entry name" value="HPT"/>
    <property type="match status" value="1"/>
</dbReference>
<dbReference type="EMBL" id="JAZBJZ010000034">
    <property type="protein sequence ID" value="MEE3717152.1"/>
    <property type="molecule type" value="Genomic_DNA"/>
</dbReference>
<evidence type="ECO:0000259" key="2">
    <source>
        <dbReference type="PROSITE" id="PS50894"/>
    </source>
</evidence>
<dbReference type="Gene3D" id="1.20.120.160">
    <property type="entry name" value="HPT domain"/>
    <property type="match status" value="1"/>
</dbReference>
<dbReference type="CDD" id="cd00088">
    <property type="entry name" value="HPT"/>
    <property type="match status" value="1"/>
</dbReference>
<feature type="domain" description="HPt" evidence="2">
    <location>
        <begin position="2"/>
        <end position="107"/>
    </location>
</feature>
<feature type="modified residue" description="Phosphohistidine" evidence="1">
    <location>
        <position position="49"/>
    </location>
</feature>
<evidence type="ECO:0000313" key="3">
    <source>
        <dbReference type="EMBL" id="MEE3717152.1"/>
    </source>
</evidence>